<evidence type="ECO:0000256" key="1">
    <source>
        <dbReference type="SAM" id="MobiDB-lite"/>
    </source>
</evidence>
<feature type="compositionally biased region" description="Polar residues" evidence="1">
    <location>
        <begin position="242"/>
        <end position="254"/>
    </location>
</feature>
<accession>A0AAW0FB10</accession>
<comment type="caution">
    <text evidence="2">The sequence shown here is derived from an EMBL/GenBank/DDBJ whole genome shotgun (WGS) entry which is preliminary data.</text>
</comment>
<proteinExistence type="predicted"/>
<name>A0AAW0FB10_9TRYP</name>
<reference evidence="2 3" key="1">
    <citation type="journal article" date="2021" name="MBio">
        <title>A New Model Trypanosomatid, Novymonas esmeraldas: Genomic Perception of Its 'Candidatus Pandoraea novymonadis' Endosymbiont.</title>
        <authorList>
            <person name="Zakharova A."/>
            <person name="Saura A."/>
            <person name="Butenko A."/>
            <person name="Podesvova L."/>
            <person name="Warmusova S."/>
            <person name="Kostygov A.Y."/>
            <person name="Nenarokova A."/>
            <person name="Lukes J."/>
            <person name="Opperdoes F.R."/>
            <person name="Yurchenko V."/>
        </authorList>
    </citation>
    <scope>NUCLEOTIDE SEQUENCE [LARGE SCALE GENOMIC DNA]</scope>
    <source>
        <strain evidence="2 3">E262AT.01</strain>
    </source>
</reference>
<feature type="region of interest" description="Disordered" evidence="1">
    <location>
        <begin position="229"/>
        <end position="254"/>
    </location>
</feature>
<dbReference type="AlphaFoldDB" id="A0AAW0FB10"/>
<evidence type="ECO:0000313" key="2">
    <source>
        <dbReference type="EMBL" id="KAK7201950.1"/>
    </source>
</evidence>
<evidence type="ECO:0000313" key="3">
    <source>
        <dbReference type="Proteomes" id="UP001430356"/>
    </source>
</evidence>
<keyword evidence="3" id="KW-1185">Reference proteome</keyword>
<gene>
    <name evidence="2" type="ORF">NESM_000262900</name>
</gene>
<protein>
    <submittedName>
        <fullName evidence="2">Uncharacterized protein</fullName>
    </submittedName>
</protein>
<dbReference type="EMBL" id="JAECZO010000022">
    <property type="protein sequence ID" value="KAK7201950.1"/>
    <property type="molecule type" value="Genomic_DNA"/>
</dbReference>
<sequence length="293" mass="32073">MNLVLNPNEAVEREQQGRWLHGLYEESKRLHELSQAAARHYAQFQRSFKEVAAAYENINALLVATSRYFSDVSTGSRIGVGTNVKRLSTLARTMSDSPQAKDITKLLKTQIEDAEKLKSVVKGGFGALKQRDERHTALTAITVSPARRQRQAEAESRLGKEVRSIYAETSRTLDKECIALVRAWTTGAGAIVQLVRDQTTRSLLAGAGTVENPNGYTVTGVVQSPHLVPEQQSTAPRPAVTPNPQDGQYGQNGNEYVSDVDSEVRVAFSPHHGLHGARRAESAGVALEFVERG</sequence>
<organism evidence="2 3">
    <name type="scientific">Novymonas esmeraldas</name>
    <dbReference type="NCBI Taxonomy" id="1808958"/>
    <lineage>
        <taxon>Eukaryota</taxon>
        <taxon>Discoba</taxon>
        <taxon>Euglenozoa</taxon>
        <taxon>Kinetoplastea</taxon>
        <taxon>Metakinetoplastina</taxon>
        <taxon>Trypanosomatida</taxon>
        <taxon>Trypanosomatidae</taxon>
        <taxon>Novymonas</taxon>
    </lineage>
</organism>
<dbReference type="Proteomes" id="UP001430356">
    <property type="component" value="Unassembled WGS sequence"/>
</dbReference>